<keyword evidence="2" id="KW-0812">Transmembrane</keyword>
<keyword evidence="2" id="KW-1133">Transmembrane helix</keyword>
<comment type="caution">
    <text evidence="5">The sequence shown here is derived from an EMBL/GenBank/DDBJ whole genome shotgun (WGS) entry which is preliminary data.</text>
</comment>
<name>A0A2M9CXN2_9BACT</name>
<gene>
    <name evidence="5" type="ORF">BXY57_2280</name>
</gene>
<dbReference type="PROSITE" id="PS50846">
    <property type="entry name" value="HMA_2"/>
    <property type="match status" value="1"/>
</dbReference>
<dbReference type="Pfam" id="PF00403">
    <property type="entry name" value="HMA"/>
    <property type="match status" value="1"/>
</dbReference>
<dbReference type="SUPFAM" id="SSF55008">
    <property type="entry name" value="HMA, heavy metal-associated domain"/>
    <property type="match status" value="1"/>
</dbReference>
<dbReference type="Gene3D" id="1.10.287.910">
    <property type="entry name" value="bacterial mercury transporter, merf"/>
    <property type="match status" value="1"/>
</dbReference>
<keyword evidence="2" id="KW-0472">Membrane</keyword>
<dbReference type="AlphaFoldDB" id="A0A2M9CXN2"/>
<protein>
    <submittedName>
        <fullName evidence="5">Copper chaperone CopZ</fullName>
    </submittedName>
</protein>
<dbReference type="RefSeq" id="WP_100315094.1">
    <property type="nucleotide sequence ID" value="NZ_PGFG01000001.1"/>
</dbReference>
<dbReference type="CDD" id="cd00371">
    <property type="entry name" value="HMA"/>
    <property type="match status" value="1"/>
</dbReference>
<dbReference type="InterPro" id="IPR036163">
    <property type="entry name" value="HMA_dom_sf"/>
</dbReference>
<dbReference type="Gene3D" id="3.30.70.100">
    <property type="match status" value="1"/>
</dbReference>
<evidence type="ECO:0000259" key="4">
    <source>
        <dbReference type="PROSITE" id="PS50846"/>
    </source>
</evidence>
<feature type="signal peptide" evidence="3">
    <location>
        <begin position="1"/>
        <end position="18"/>
    </location>
</feature>
<evidence type="ECO:0000256" key="1">
    <source>
        <dbReference type="ARBA" id="ARBA00022723"/>
    </source>
</evidence>
<organism evidence="5 6">
    <name type="scientific">Thermoflavifilum aggregans</name>
    <dbReference type="NCBI Taxonomy" id="454188"/>
    <lineage>
        <taxon>Bacteria</taxon>
        <taxon>Pseudomonadati</taxon>
        <taxon>Bacteroidota</taxon>
        <taxon>Chitinophagia</taxon>
        <taxon>Chitinophagales</taxon>
        <taxon>Chitinophagaceae</taxon>
        <taxon>Thermoflavifilum</taxon>
    </lineage>
</organism>
<dbReference type="GO" id="GO:0046872">
    <property type="term" value="F:metal ion binding"/>
    <property type="evidence" value="ECO:0007669"/>
    <property type="project" value="UniProtKB-KW"/>
</dbReference>
<dbReference type="EMBL" id="PGFG01000001">
    <property type="protein sequence ID" value="PJJ76649.1"/>
    <property type="molecule type" value="Genomic_DNA"/>
</dbReference>
<feature type="chain" id="PRO_5014650631" evidence="3">
    <location>
        <begin position="19"/>
        <end position="235"/>
    </location>
</feature>
<proteinExistence type="predicted"/>
<reference evidence="5 6" key="1">
    <citation type="submission" date="2017-11" db="EMBL/GenBank/DDBJ databases">
        <title>Genomic Encyclopedia of Archaeal and Bacterial Type Strains, Phase II (KMG-II): From Individual Species to Whole Genera.</title>
        <authorList>
            <person name="Goeker M."/>
        </authorList>
    </citation>
    <scope>NUCLEOTIDE SEQUENCE [LARGE SCALE GENOMIC DNA]</scope>
    <source>
        <strain evidence="5 6">DSM 27268</strain>
    </source>
</reference>
<feature type="transmembrane region" description="Helical" evidence="2">
    <location>
        <begin position="116"/>
        <end position="138"/>
    </location>
</feature>
<feature type="transmembrane region" description="Helical" evidence="2">
    <location>
        <begin position="45"/>
        <end position="64"/>
    </location>
</feature>
<dbReference type="PROSITE" id="PS01047">
    <property type="entry name" value="HMA_1"/>
    <property type="match status" value="1"/>
</dbReference>
<keyword evidence="3" id="KW-0732">Signal</keyword>
<sequence length="235" mass="25361">MKKSVKPVAGMAIFSALAASLCCITPVLAVLAGSAGLASTFSWLVPARPYLLALTIGILGFAWYQYLRRRKSLSAADDPTYDDPTYSAAQEDAAAAAIACACEQPERRSFLQSGSFLVIVTLFALLTMGFPYYGGFLLSKGPSPVSSRQTISPVAKDTAHVQQAVLWIPSMDCEACAKGIQYEVIQLPGVVHARVSYLEKKAWVSFDPQLTSLDRIDSVINATGYPVRKQETVSR</sequence>
<evidence type="ECO:0000256" key="3">
    <source>
        <dbReference type="SAM" id="SignalP"/>
    </source>
</evidence>
<dbReference type="Proteomes" id="UP000230000">
    <property type="component" value="Unassembled WGS sequence"/>
</dbReference>
<dbReference type="OrthoDB" id="1493145at2"/>
<accession>A0A2M9CXN2</accession>
<dbReference type="InterPro" id="IPR017969">
    <property type="entry name" value="Heavy-metal-associated_CS"/>
</dbReference>
<keyword evidence="6" id="KW-1185">Reference proteome</keyword>
<evidence type="ECO:0000313" key="5">
    <source>
        <dbReference type="EMBL" id="PJJ76649.1"/>
    </source>
</evidence>
<dbReference type="InterPro" id="IPR006121">
    <property type="entry name" value="HMA_dom"/>
</dbReference>
<feature type="domain" description="HMA" evidence="4">
    <location>
        <begin position="162"/>
        <end position="228"/>
    </location>
</feature>
<evidence type="ECO:0000313" key="6">
    <source>
        <dbReference type="Proteomes" id="UP000230000"/>
    </source>
</evidence>
<evidence type="ECO:0000256" key="2">
    <source>
        <dbReference type="SAM" id="Phobius"/>
    </source>
</evidence>
<keyword evidence="1" id="KW-0479">Metal-binding</keyword>